<feature type="transmembrane region" description="Helical" evidence="8">
    <location>
        <begin position="183"/>
        <end position="201"/>
    </location>
</feature>
<keyword evidence="5 8" id="KW-0812">Transmembrane</keyword>
<accession>A0ABS1TAS2</accession>
<evidence type="ECO:0000256" key="6">
    <source>
        <dbReference type="ARBA" id="ARBA00022989"/>
    </source>
</evidence>
<evidence type="ECO:0000256" key="7">
    <source>
        <dbReference type="ARBA" id="ARBA00023136"/>
    </source>
</evidence>
<dbReference type="Pfam" id="PF03845">
    <property type="entry name" value="Spore_permease"/>
    <property type="match status" value="1"/>
</dbReference>
<evidence type="ECO:0000256" key="2">
    <source>
        <dbReference type="ARBA" id="ARBA00007998"/>
    </source>
</evidence>
<keyword evidence="10" id="KW-1185">Reference proteome</keyword>
<feature type="transmembrane region" description="Helical" evidence="8">
    <location>
        <begin position="143"/>
        <end position="163"/>
    </location>
</feature>
<comment type="subcellular location">
    <subcellularLocation>
        <location evidence="1">Membrane</location>
        <topology evidence="1">Multi-pass membrane protein</topology>
    </subcellularLocation>
</comment>
<evidence type="ECO:0000256" key="3">
    <source>
        <dbReference type="ARBA" id="ARBA00022448"/>
    </source>
</evidence>
<reference evidence="9 10" key="1">
    <citation type="submission" date="2021-01" db="EMBL/GenBank/DDBJ databases">
        <title>Genome public.</title>
        <authorList>
            <person name="Liu C."/>
            <person name="Sun Q."/>
        </authorList>
    </citation>
    <scope>NUCLEOTIDE SEQUENCE [LARGE SCALE GENOMIC DNA]</scope>
    <source>
        <strain evidence="9 10">YIM B02515</strain>
    </source>
</reference>
<feature type="transmembrane region" description="Helical" evidence="8">
    <location>
        <begin position="213"/>
        <end position="230"/>
    </location>
</feature>
<evidence type="ECO:0000313" key="9">
    <source>
        <dbReference type="EMBL" id="MBL4936448.1"/>
    </source>
</evidence>
<comment type="caution">
    <text evidence="9">The sequence shown here is derived from an EMBL/GenBank/DDBJ whole genome shotgun (WGS) entry which is preliminary data.</text>
</comment>
<feature type="transmembrane region" description="Helical" evidence="8">
    <location>
        <begin position="36"/>
        <end position="57"/>
    </location>
</feature>
<evidence type="ECO:0000313" key="10">
    <source>
        <dbReference type="Proteomes" id="UP000632377"/>
    </source>
</evidence>
<protein>
    <submittedName>
        <fullName evidence="9">Endospore germination permease</fullName>
    </submittedName>
</protein>
<sequence>MNREIISSRQGIVLMMLFMFGSTFVVGAGGEAKKDMWLAIILAMIAVMPMCLIYANLISSFPGKDLYDILILTFGKSIGKIIMLVYIFYALHLGGLVLYDFNEFISTVGLGGTPRIVPGSIIMLLCVCMIKQGIEGLGRWGEILLPILLFIIFMALILSIPNLKAGNILPVLEDGITPVIKGAVSTFSFPMAETVLFTFVLSSLKSTKDAYRTYILAIIIAGSVILLSAIRNTMVLGSYVISLNYYPTFVAVARINIGNFLQRLESAVAINFLITGFVKISICLLAASKGISKLFNFDDYRFIVVPAGLIILNFSFIVTKDAMELRSWSEVEPYYAAIFQVILPIIIFICSKLRYGKVYNKGIQ</sequence>
<proteinExistence type="inferred from homology"/>
<keyword evidence="4" id="KW-0309">Germination</keyword>
<evidence type="ECO:0000256" key="1">
    <source>
        <dbReference type="ARBA" id="ARBA00004141"/>
    </source>
</evidence>
<dbReference type="Gene3D" id="1.20.1740.10">
    <property type="entry name" value="Amino acid/polyamine transporter I"/>
    <property type="match status" value="1"/>
</dbReference>
<keyword evidence="3" id="KW-0813">Transport</keyword>
<dbReference type="PANTHER" id="PTHR34975:SF2">
    <property type="entry name" value="SPORE GERMINATION PROTEIN A2"/>
    <property type="match status" value="1"/>
</dbReference>
<keyword evidence="7 8" id="KW-0472">Membrane</keyword>
<keyword evidence="6 8" id="KW-1133">Transmembrane helix</keyword>
<feature type="transmembrane region" description="Helical" evidence="8">
    <location>
        <begin position="112"/>
        <end position="131"/>
    </location>
</feature>
<gene>
    <name evidence="9" type="ORF">JK636_11825</name>
</gene>
<dbReference type="EMBL" id="JAESWC010000004">
    <property type="protein sequence ID" value="MBL4936448.1"/>
    <property type="molecule type" value="Genomic_DNA"/>
</dbReference>
<dbReference type="RefSeq" id="WP_202749193.1">
    <property type="nucleotide sequence ID" value="NZ_JAESWC010000004.1"/>
</dbReference>
<evidence type="ECO:0000256" key="4">
    <source>
        <dbReference type="ARBA" id="ARBA00022544"/>
    </source>
</evidence>
<feature type="transmembrane region" description="Helical" evidence="8">
    <location>
        <begin position="12"/>
        <end position="30"/>
    </location>
</feature>
<dbReference type="PANTHER" id="PTHR34975">
    <property type="entry name" value="SPORE GERMINATION PROTEIN A2"/>
    <property type="match status" value="1"/>
</dbReference>
<comment type="similarity">
    <text evidence="2">Belongs to the amino acid-polyamine-organocation (APC) superfamily. Spore germination protein (SGP) (TC 2.A.3.9) family.</text>
</comment>
<feature type="transmembrane region" description="Helical" evidence="8">
    <location>
        <begin position="268"/>
        <end position="288"/>
    </location>
</feature>
<evidence type="ECO:0000256" key="5">
    <source>
        <dbReference type="ARBA" id="ARBA00022692"/>
    </source>
</evidence>
<feature type="transmembrane region" description="Helical" evidence="8">
    <location>
        <begin position="69"/>
        <end position="92"/>
    </location>
</feature>
<dbReference type="InterPro" id="IPR004761">
    <property type="entry name" value="Spore_GerAB"/>
</dbReference>
<feature type="transmembrane region" description="Helical" evidence="8">
    <location>
        <begin position="300"/>
        <end position="319"/>
    </location>
</feature>
<organism evidence="9 10">
    <name type="scientific">Clostridium rhizosphaerae</name>
    <dbReference type="NCBI Taxonomy" id="2803861"/>
    <lineage>
        <taxon>Bacteria</taxon>
        <taxon>Bacillati</taxon>
        <taxon>Bacillota</taxon>
        <taxon>Clostridia</taxon>
        <taxon>Eubacteriales</taxon>
        <taxon>Clostridiaceae</taxon>
        <taxon>Clostridium</taxon>
    </lineage>
</organism>
<dbReference type="NCBIfam" id="TIGR00912">
    <property type="entry name" value="2A0309"/>
    <property type="match status" value="1"/>
</dbReference>
<evidence type="ECO:0000256" key="8">
    <source>
        <dbReference type="SAM" id="Phobius"/>
    </source>
</evidence>
<feature type="transmembrane region" description="Helical" evidence="8">
    <location>
        <begin position="334"/>
        <end position="355"/>
    </location>
</feature>
<dbReference type="Proteomes" id="UP000632377">
    <property type="component" value="Unassembled WGS sequence"/>
</dbReference>
<name>A0ABS1TAS2_9CLOT</name>